<dbReference type="InterPro" id="IPR002645">
    <property type="entry name" value="STAS_dom"/>
</dbReference>
<evidence type="ECO:0000256" key="4">
    <source>
        <dbReference type="ARBA" id="ARBA00023136"/>
    </source>
</evidence>
<dbReference type="GO" id="GO:0055085">
    <property type="term" value="P:transmembrane transport"/>
    <property type="evidence" value="ECO:0007669"/>
    <property type="project" value="InterPro"/>
</dbReference>
<dbReference type="CDD" id="cd07042">
    <property type="entry name" value="STAS_SulP_like_sulfate_transporter"/>
    <property type="match status" value="1"/>
</dbReference>
<dbReference type="Pfam" id="PF01740">
    <property type="entry name" value="STAS"/>
    <property type="match status" value="1"/>
</dbReference>
<dbReference type="AlphaFoldDB" id="A0A9Q0NC11"/>
<comment type="caution">
    <text evidence="7">The sequence shown here is derived from an EMBL/GenBank/DDBJ whole genome shotgun (WGS) entry which is preliminary data.</text>
</comment>
<evidence type="ECO:0000256" key="5">
    <source>
        <dbReference type="SAM" id="Phobius"/>
    </source>
</evidence>
<feature type="transmembrane region" description="Helical" evidence="5">
    <location>
        <begin position="130"/>
        <end position="148"/>
    </location>
</feature>
<evidence type="ECO:0000256" key="2">
    <source>
        <dbReference type="ARBA" id="ARBA00022692"/>
    </source>
</evidence>
<dbReference type="EMBL" id="WJQU01000001">
    <property type="protein sequence ID" value="KAJ6647323.1"/>
    <property type="molecule type" value="Genomic_DNA"/>
</dbReference>
<evidence type="ECO:0000256" key="1">
    <source>
        <dbReference type="ARBA" id="ARBA00004141"/>
    </source>
</evidence>
<dbReference type="GO" id="GO:0016020">
    <property type="term" value="C:membrane"/>
    <property type="evidence" value="ECO:0007669"/>
    <property type="project" value="UniProtKB-SubCell"/>
</dbReference>
<feature type="transmembrane region" description="Helical" evidence="5">
    <location>
        <begin position="98"/>
        <end position="123"/>
    </location>
</feature>
<name>A0A9Q0NC11_9DIPT</name>
<dbReference type="OrthoDB" id="288203at2759"/>
<keyword evidence="2 5" id="KW-0812">Transmembrane</keyword>
<organism evidence="7 8">
    <name type="scientific">Pseudolycoriella hygida</name>
    <dbReference type="NCBI Taxonomy" id="35572"/>
    <lineage>
        <taxon>Eukaryota</taxon>
        <taxon>Metazoa</taxon>
        <taxon>Ecdysozoa</taxon>
        <taxon>Arthropoda</taxon>
        <taxon>Hexapoda</taxon>
        <taxon>Insecta</taxon>
        <taxon>Pterygota</taxon>
        <taxon>Neoptera</taxon>
        <taxon>Endopterygota</taxon>
        <taxon>Diptera</taxon>
        <taxon>Nematocera</taxon>
        <taxon>Sciaroidea</taxon>
        <taxon>Sciaridae</taxon>
        <taxon>Pseudolycoriella</taxon>
    </lineage>
</organism>
<comment type="subcellular location">
    <subcellularLocation>
        <location evidence="1">Membrane</location>
        <topology evidence="1">Multi-pass membrane protein</topology>
    </subcellularLocation>
</comment>
<evidence type="ECO:0000259" key="6">
    <source>
        <dbReference type="PROSITE" id="PS50801"/>
    </source>
</evidence>
<evidence type="ECO:0000313" key="7">
    <source>
        <dbReference type="EMBL" id="KAJ6647323.1"/>
    </source>
</evidence>
<dbReference type="SUPFAM" id="SSF52091">
    <property type="entry name" value="SpoIIaa-like"/>
    <property type="match status" value="1"/>
</dbReference>
<accession>A0A9Q0NC11</accession>
<reference evidence="7" key="1">
    <citation type="submission" date="2022-07" db="EMBL/GenBank/DDBJ databases">
        <authorList>
            <person name="Trinca V."/>
            <person name="Uliana J.V.C."/>
            <person name="Torres T.T."/>
            <person name="Ward R.J."/>
            <person name="Monesi N."/>
        </authorList>
    </citation>
    <scope>NUCLEOTIDE SEQUENCE</scope>
    <source>
        <strain evidence="7">HSMRA1968</strain>
        <tissue evidence="7">Whole embryos</tissue>
    </source>
</reference>
<dbReference type="Pfam" id="PF00916">
    <property type="entry name" value="Sulfate_transp"/>
    <property type="match status" value="1"/>
</dbReference>
<protein>
    <submittedName>
        <fullName evidence="7">Prestin</fullName>
    </submittedName>
</protein>
<dbReference type="PROSITE" id="PS50801">
    <property type="entry name" value="STAS"/>
    <property type="match status" value="1"/>
</dbReference>
<dbReference type="InterPro" id="IPR036513">
    <property type="entry name" value="STAS_dom_sf"/>
</dbReference>
<feature type="transmembrane region" description="Helical" evidence="5">
    <location>
        <begin position="249"/>
        <end position="267"/>
    </location>
</feature>
<proteinExistence type="predicted"/>
<evidence type="ECO:0000313" key="8">
    <source>
        <dbReference type="Proteomes" id="UP001151699"/>
    </source>
</evidence>
<dbReference type="PANTHER" id="PTHR11814">
    <property type="entry name" value="SULFATE TRANSPORTER"/>
    <property type="match status" value="1"/>
</dbReference>
<keyword evidence="3 5" id="KW-1133">Transmembrane helix</keyword>
<feature type="domain" description="STAS" evidence="6">
    <location>
        <begin position="393"/>
        <end position="524"/>
    </location>
</feature>
<dbReference type="InterPro" id="IPR011547">
    <property type="entry name" value="SLC26A/SulP_dom"/>
</dbReference>
<dbReference type="InterPro" id="IPR001902">
    <property type="entry name" value="SLC26A/SulP_fam"/>
</dbReference>
<feature type="transmembrane region" description="Helical" evidence="5">
    <location>
        <begin position="337"/>
        <end position="369"/>
    </location>
</feature>
<keyword evidence="4 5" id="KW-0472">Membrane</keyword>
<feature type="transmembrane region" description="Helical" evidence="5">
    <location>
        <begin position="168"/>
        <end position="186"/>
    </location>
</feature>
<dbReference type="Proteomes" id="UP001151699">
    <property type="component" value="Chromosome A"/>
</dbReference>
<dbReference type="Gene3D" id="3.30.750.24">
    <property type="entry name" value="STAS domain"/>
    <property type="match status" value="1"/>
</dbReference>
<sequence>MTVVAYHQNDHQSDQVLKVERKYYEQEQLNTELSYSKPENNESMKSIFINNFQPKQFFLRTFPIVTWLSQYNVKSDLLGDVISGCTVAVMHIPQGMGYALLANVPPILGIYTAFFPVLIYCIFGTSRHNSMGTFAVITIMVGKVVLSYEHSQETTNKIYLHHYTATEVATTLCLVVGIIQLIMYMLRLGVISTLLSETLVSGFTTGAAMHVFTSQVKDLLGIQLTQKSEYFEIINIFSELFEKIGAGKFNWAAIIISVVAIAILLFNNEFLKQQWAKHYRIPIPIELIVVVSGTLMAKFSPIVDKWNVKTIGYIPTGFPEFAEPKYELMSEMIINDAAVWIVTFVTVVFIAIDIGLAVGIVMSIGCIFIRGFKPYTCLLGNVPKTDFYLDITRYKTAEEIPSIKIYHYCGSLNFASTIAFKRDLCSLIGVNLAKETKKMINVQNYDPIYLRCLILDFSALSYIDPSGVSSLILLVKEFNKLQIHVFISGCSCPVYEVMKKCGLKESSNGWFKFFPTVHDAVYHAQEYVIQISVITSA</sequence>
<evidence type="ECO:0000256" key="3">
    <source>
        <dbReference type="ARBA" id="ARBA00022989"/>
    </source>
</evidence>
<keyword evidence="8" id="KW-1185">Reference proteome</keyword>
<gene>
    <name evidence="7" type="primary">SLC26A5</name>
    <name evidence="7" type="ORF">Bhyg_02545</name>
</gene>